<dbReference type="Pfam" id="PF00221">
    <property type="entry name" value="Lyase_aromatic"/>
    <property type="match status" value="1"/>
</dbReference>
<dbReference type="KEGG" id="nps:KRR39_16885"/>
<gene>
    <name evidence="1" type="ORF">KRR39_16885</name>
</gene>
<dbReference type="Proteomes" id="UP000683575">
    <property type="component" value="Chromosome"/>
</dbReference>
<protein>
    <submittedName>
        <fullName evidence="1">Aromatic amino acid lyase</fullName>
    </submittedName>
</protein>
<dbReference type="GO" id="GO:0016829">
    <property type="term" value="F:lyase activity"/>
    <property type="evidence" value="ECO:0007669"/>
    <property type="project" value="UniProtKB-KW"/>
</dbReference>
<name>A0A975SWD4_9ACTN</name>
<evidence type="ECO:0000313" key="1">
    <source>
        <dbReference type="EMBL" id="QWZ07150.1"/>
    </source>
</evidence>
<dbReference type="AlphaFoldDB" id="A0A975SWD4"/>
<organism evidence="1 2">
    <name type="scientific">Nocardioides panacis</name>
    <dbReference type="NCBI Taxonomy" id="2849501"/>
    <lineage>
        <taxon>Bacteria</taxon>
        <taxon>Bacillati</taxon>
        <taxon>Actinomycetota</taxon>
        <taxon>Actinomycetes</taxon>
        <taxon>Propionibacteriales</taxon>
        <taxon>Nocardioidaceae</taxon>
        <taxon>Nocardioides</taxon>
    </lineage>
</organism>
<dbReference type="RefSeq" id="WP_216938661.1">
    <property type="nucleotide sequence ID" value="NZ_CP077062.1"/>
</dbReference>
<sequence length="482" mass="50033">MPSAALSLDHLITWAMKGGPAPVGLTDASVERIMLASEHLRLAGRSGAVYGLTTGVGALRTVPTDITPSDGTSHALRLWRSHATGFGQTYDDATARAAMAIRLHQITSGRSGVSAGLASSLGAAVAEGAVPDLHRFGSIGTGDLVPLAELGLTLVGERAWRSGGAPLAPVDDGDALPFMSSNALTLATAALVHRRLARLSDAAEKVTALSAVALQASVQAYDPRVHAGRPDASQQGVARRLMALLSPADWVPARVQDPFALRTVPQVHAPFVDALVTTEHAVLVEVDDSTENPLVVADGTPLHHGGFVTARLSATLDALRQATYPVISLSAARLSALINPSLSGLPAFLASGPAGSSGVMILEYLAQDALARARILTTPVSTGHASVSLGLEEHASFSTQAVWASEQMVELAPVVLGCELIAAVRALRMDPDRLPDSPVRAAYDVAAAVLSDDRSDRPFTEDLAAAVRLVESGFDTPRHPVS</sequence>
<proteinExistence type="predicted"/>
<reference evidence="1" key="1">
    <citation type="submission" date="2021-06" db="EMBL/GenBank/DDBJ databases">
        <title>Complete genome sequence of Nocardioides sp. G188.</title>
        <authorList>
            <person name="Im W.-T."/>
        </authorList>
    </citation>
    <scope>NUCLEOTIDE SEQUENCE</scope>
    <source>
        <strain evidence="1">G188</strain>
    </source>
</reference>
<accession>A0A975SWD4</accession>
<evidence type="ECO:0000313" key="2">
    <source>
        <dbReference type="Proteomes" id="UP000683575"/>
    </source>
</evidence>
<dbReference type="EMBL" id="CP077062">
    <property type="protein sequence ID" value="QWZ07150.1"/>
    <property type="molecule type" value="Genomic_DNA"/>
</dbReference>
<keyword evidence="1" id="KW-0456">Lyase</keyword>
<dbReference type="PANTHER" id="PTHR10362">
    <property type="entry name" value="HISTIDINE AMMONIA-LYASE"/>
    <property type="match status" value="1"/>
</dbReference>
<dbReference type="InterPro" id="IPR001106">
    <property type="entry name" value="Aromatic_Lyase"/>
</dbReference>
<keyword evidence="2" id="KW-1185">Reference proteome</keyword>